<protein>
    <submittedName>
        <fullName evidence="2">Uncharacterized protein</fullName>
    </submittedName>
</protein>
<dbReference type="Proteomes" id="UP000321400">
    <property type="component" value="Unassembled WGS sequence"/>
</dbReference>
<feature type="compositionally biased region" description="Basic and acidic residues" evidence="1">
    <location>
        <begin position="23"/>
        <end position="34"/>
    </location>
</feature>
<dbReference type="OrthoDB" id="2692154at2"/>
<comment type="caution">
    <text evidence="2">The sequence shown here is derived from an EMBL/GenBank/DDBJ whole genome shotgun (WGS) entry which is preliminary data.</text>
</comment>
<dbReference type="EMBL" id="BJYE01000025">
    <property type="protein sequence ID" value="GEN57417.1"/>
    <property type="molecule type" value="Genomic_DNA"/>
</dbReference>
<organism evidence="2 3">
    <name type="scientific">Halolactibacillus alkaliphilus</name>
    <dbReference type="NCBI Taxonomy" id="442899"/>
    <lineage>
        <taxon>Bacteria</taxon>
        <taxon>Bacillati</taxon>
        <taxon>Bacillota</taxon>
        <taxon>Bacilli</taxon>
        <taxon>Bacillales</taxon>
        <taxon>Bacillaceae</taxon>
        <taxon>Halolactibacillus</taxon>
    </lineage>
</organism>
<dbReference type="AlphaFoldDB" id="A0A511X395"/>
<evidence type="ECO:0000256" key="1">
    <source>
        <dbReference type="SAM" id="MobiDB-lite"/>
    </source>
</evidence>
<evidence type="ECO:0000313" key="2">
    <source>
        <dbReference type="EMBL" id="GEN57417.1"/>
    </source>
</evidence>
<evidence type="ECO:0000313" key="3">
    <source>
        <dbReference type="Proteomes" id="UP000321400"/>
    </source>
</evidence>
<proteinExistence type="predicted"/>
<accession>A0A511X395</accession>
<name>A0A511X395_9BACI</name>
<dbReference type="STRING" id="442899.SAMN05720591_10792"/>
<keyword evidence="3" id="KW-1185">Reference proteome</keyword>
<sequence>MEDIIIPLISFVLIIGTSLLKSRSDNNKKSDKQTQIKPKQRPSVYETVPKEPIYADQVKTDEPSVSTNAMEDQLADLRKKLAVDTRKETQRKMRDSKQKIDRIASEQKIAVQKTVKRSPIALRSQLTKSGLKRSIIMAEVLSPPRAKKPFGSGR</sequence>
<feature type="region of interest" description="Disordered" evidence="1">
    <location>
        <begin position="23"/>
        <end position="69"/>
    </location>
</feature>
<reference evidence="2 3" key="1">
    <citation type="submission" date="2019-07" db="EMBL/GenBank/DDBJ databases">
        <title>Whole genome shotgun sequence of Halolactibacillus alkaliphilus NBRC 103919.</title>
        <authorList>
            <person name="Hosoyama A."/>
            <person name="Uohara A."/>
            <person name="Ohji S."/>
            <person name="Ichikawa N."/>
        </authorList>
    </citation>
    <scope>NUCLEOTIDE SEQUENCE [LARGE SCALE GENOMIC DNA]</scope>
    <source>
        <strain evidence="2 3">NBRC 103919</strain>
    </source>
</reference>
<gene>
    <name evidence="2" type="ORF">HAL01_18810</name>
</gene>
<dbReference type="RefSeq" id="WP_089800806.1">
    <property type="nucleotide sequence ID" value="NZ_BJYE01000025.1"/>
</dbReference>